<dbReference type="PANTHER" id="PTHR31398:SF0">
    <property type="entry name" value="MEIOTIC NUCLEAR DIVISION PROTEIN 1 HOMOLOG"/>
    <property type="match status" value="1"/>
</dbReference>
<evidence type="ECO:0000256" key="7">
    <source>
        <dbReference type="ARBA" id="ARBA00023254"/>
    </source>
</evidence>
<evidence type="ECO:0000313" key="12">
    <source>
        <dbReference type="EMBL" id="GJQ15659.1"/>
    </source>
</evidence>
<dbReference type="Pfam" id="PF03962">
    <property type="entry name" value="Mnd1"/>
    <property type="match status" value="1"/>
</dbReference>
<dbReference type="PIRSF" id="PIRSF026991">
    <property type="entry name" value="Mnd1"/>
    <property type="match status" value="1"/>
</dbReference>
<comment type="caution">
    <text evidence="12">The sequence shown here is derived from an EMBL/GenBank/DDBJ whole genome shotgun (WGS) entry which is preliminary data.</text>
</comment>
<dbReference type="InterPro" id="IPR040661">
    <property type="entry name" value="LZ3wCH"/>
</dbReference>
<dbReference type="GO" id="GO:0003690">
    <property type="term" value="F:double-stranded DNA binding"/>
    <property type="evidence" value="ECO:0007669"/>
    <property type="project" value="InterPro"/>
</dbReference>
<feature type="coiled-coil region" evidence="9">
    <location>
        <begin position="100"/>
        <end position="147"/>
    </location>
</feature>
<evidence type="ECO:0000256" key="4">
    <source>
        <dbReference type="ARBA" id="ARBA00023054"/>
    </source>
</evidence>
<dbReference type="PANTHER" id="PTHR31398">
    <property type="entry name" value="MEIOTIC NUCLEAR DIVISION PROTEIN 1 HOMOLOG"/>
    <property type="match status" value="1"/>
</dbReference>
<evidence type="ECO:0000256" key="5">
    <source>
        <dbReference type="ARBA" id="ARBA00023172"/>
    </source>
</evidence>
<comment type="function">
    <text evidence="8">Required for proper homologous chromosome pairing and efficient cross-over and intragenic recombination during meiosis.</text>
</comment>
<evidence type="ECO:0000256" key="8">
    <source>
        <dbReference type="PIRNR" id="PIRNR026991"/>
    </source>
</evidence>
<feature type="domain" description="Leucine zipper with capping helix" evidence="11">
    <location>
        <begin position="150"/>
        <end position="204"/>
    </location>
</feature>
<evidence type="ECO:0000259" key="11">
    <source>
        <dbReference type="Pfam" id="PF18517"/>
    </source>
</evidence>
<comment type="subcellular location">
    <subcellularLocation>
        <location evidence="1 8">Nucleus</location>
    </subcellularLocation>
</comment>
<proteinExistence type="inferred from homology"/>
<keyword evidence="13" id="KW-1185">Reference proteome</keyword>
<evidence type="ECO:0000259" key="10">
    <source>
        <dbReference type="Pfam" id="PF03962"/>
    </source>
</evidence>
<feature type="domain" description="Mnd1 HTH" evidence="10">
    <location>
        <begin position="16"/>
        <end position="75"/>
    </location>
</feature>
<dbReference type="InterPro" id="IPR040453">
    <property type="entry name" value="Mnd1_HTH"/>
</dbReference>
<name>A0A9C7Q3J9_9RHOD</name>
<evidence type="ECO:0000256" key="3">
    <source>
        <dbReference type="ARBA" id="ARBA00013726"/>
    </source>
</evidence>
<reference evidence="12" key="2">
    <citation type="submission" date="2022-01" db="EMBL/GenBank/DDBJ databases">
        <authorList>
            <person name="Hirooka S."/>
            <person name="Miyagishima S.Y."/>
        </authorList>
    </citation>
    <scope>NUCLEOTIDE SEQUENCE</scope>
    <source>
        <strain evidence="12">NBRC 102759</strain>
    </source>
</reference>
<protein>
    <recommendedName>
        <fullName evidence="3">Meiotic nuclear division protein 1 homolog</fullName>
    </recommendedName>
</protein>
<dbReference type="EMBL" id="BQMJ01000072">
    <property type="protein sequence ID" value="GJQ15659.1"/>
    <property type="molecule type" value="Genomic_DNA"/>
</dbReference>
<keyword evidence="7" id="KW-0469">Meiosis</keyword>
<evidence type="ECO:0000256" key="1">
    <source>
        <dbReference type="ARBA" id="ARBA00004123"/>
    </source>
</evidence>
<reference evidence="12" key="1">
    <citation type="journal article" date="2022" name="Proc. Natl. Acad. Sci. U.S.A.">
        <title>Life cycle and functional genomics of the unicellular red alga Galdieria for elucidating algal and plant evolution and industrial use.</title>
        <authorList>
            <person name="Hirooka S."/>
            <person name="Itabashi T."/>
            <person name="Ichinose T.M."/>
            <person name="Onuma R."/>
            <person name="Fujiwara T."/>
            <person name="Yamashita S."/>
            <person name="Jong L.W."/>
            <person name="Tomita R."/>
            <person name="Iwane A.H."/>
            <person name="Miyagishima S.Y."/>
        </authorList>
    </citation>
    <scope>NUCLEOTIDE SEQUENCE</scope>
    <source>
        <strain evidence="12">NBRC 102759</strain>
    </source>
</reference>
<dbReference type="GO" id="GO:0005634">
    <property type="term" value="C:nucleus"/>
    <property type="evidence" value="ECO:0007669"/>
    <property type="project" value="UniProtKB-SubCell"/>
</dbReference>
<accession>A0A9C7Q3J9</accession>
<dbReference type="GO" id="GO:0007131">
    <property type="term" value="P:reciprocal meiotic recombination"/>
    <property type="evidence" value="ECO:0007669"/>
    <property type="project" value="InterPro"/>
</dbReference>
<gene>
    <name evidence="12" type="ORF">GpartN1_g7450.t1</name>
</gene>
<evidence type="ECO:0000256" key="9">
    <source>
        <dbReference type="SAM" id="Coils"/>
    </source>
</evidence>
<keyword evidence="4 9" id="KW-0175">Coiled coil</keyword>
<comment type="similarity">
    <text evidence="2 8">Belongs to the MND1 family.</text>
</comment>
<evidence type="ECO:0000256" key="6">
    <source>
        <dbReference type="ARBA" id="ARBA00023242"/>
    </source>
</evidence>
<keyword evidence="6 8" id="KW-0539">Nucleus</keyword>
<organism evidence="12 13">
    <name type="scientific">Galdieria partita</name>
    <dbReference type="NCBI Taxonomy" id="83374"/>
    <lineage>
        <taxon>Eukaryota</taxon>
        <taxon>Rhodophyta</taxon>
        <taxon>Bangiophyceae</taxon>
        <taxon>Galdieriales</taxon>
        <taxon>Galdieriaceae</taxon>
        <taxon>Galdieria</taxon>
    </lineage>
</organism>
<dbReference type="Pfam" id="PF18517">
    <property type="entry name" value="LZ3wCH"/>
    <property type="match status" value="1"/>
</dbReference>
<evidence type="ECO:0000313" key="13">
    <source>
        <dbReference type="Proteomes" id="UP001061958"/>
    </source>
</evidence>
<sequence length="204" mass="23721">MSKKKGLSFDDKRTRMLEIFTESKTFFTLKELEKVAPKQKGIVLPSVKEVLQSLVDDDVVSSDKCGTQTVYWCLPSQAVQKKRCKIASLTENLQTKYVLRQQLLQRRDELRSCHQDTEERIQLIEKVNELESQLKMLKEQLDIYKESDPEVLAEIRSVSHIAWEAANRWTDNIFSIRSWVASKFGLPSSEFDKNFGIPEDLDYI</sequence>
<dbReference type="AlphaFoldDB" id="A0A9C7Q3J9"/>
<keyword evidence="5" id="KW-0233">DNA recombination</keyword>
<dbReference type="OrthoDB" id="273345at2759"/>
<dbReference type="InterPro" id="IPR005647">
    <property type="entry name" value="Mnd1"/>
</dbReference>
<evidence type="ECO:0000256" key="2">
    <source>
        <dbReference type="ARBA" id="ARBA00005981"/>
    </source>
</evidence>
<dbReference type="Proteomes" id="UP001061958">
    <property type="component" value="Unassembled WGS sequence"/>
</dbReference>